<dbReference type="InterPro" id="IPR027417">
    <property type="entry name" value="P-loop_NTPase"/>
</dbReference>
<proteinExistence type="predicted"/>
<protein>
    <submittedName>
        <fullName evidence="2">Putative IcmB-like type IV secretion system protein</fullName>
    </submittedName>
</protein>
<evidence type="ECO:0000313" key="1">
    <source>
        <dbReference type="EMBL" id="MBH3440925.1"/>
    </source>
</evidence>
<evidence type="ECO:0000313" key="3">
    <source>
        <dbReference type="Proteomes" id="UP000250443"/>
    </source>
</evidence>
<sequence length="1036" mass="116918">MSIKFADRVMDSLDELRRGIRGWTKGDHTQYFPIACKHNEYVLALHNGSLMSVLDIRGYMGQYFPSQYQKLTKKWSQFMQTISRDKSAKGFDLFWSYEFDPEGMNDAAHHFRQRMVKASERRGLDIKDILEEEADLYGEVCAMESQYLMIVTHIESLPKADQIHALKRAAHERKSAAKGVDCIVPQAGIKGLEAVHEQHVNKVKVFLKETMMGYMFERLNCYEALWAMRHSFAGGTTGPGWKARLTMNDCRFRSTDEVPVSKKVTQASNKPNDWSFIMPPQLSEQMVPEGVVDLGPYVVVGERTYAPMYVSELAVAPQPLEELLRMCYQRRLPIRMVYSLMSNSEQANYWNRLFAGVFNFASASNRQIAKADRAMKAYQESNGAVLGYGISITTWAPTQVVYDDKGQAFYDVKALQKKAQDIETLVQHWGNQQVDTIFGCSVEALMSATPGYAMPPACPKAPQIELDIIAQLPIMRSSRIWEPEAAIWFRTAEGVLNPYQPFTSKQNAMLSMVLGGMGYGKSNLLSEHIFNFAYNPDIEEMPYIRGIDFGASAAGVVDMIRDSLPDGRKHEAVFQGFSNNGKMVKNMLDTRLGLRLPLSDHLRFLQSWLLILCESLIKDGDVSNVVAVLTATIQRAYERRNPESHLFEPVFYHEPTANPFVVKMVKRAELPLDDATHYWEIVDGLISFGLKHNDNDALHAAKLAQRNAVPKFEDLIKSCNMLEDQFKKMPQIAGTSMVSAVTNALMNANALFPCFTGITNTDISESRVCIFDMSEAFGRGSTPHDDWLRSVYFATVYRLLTEDLFINKIVSGNELADNQDKFGLSDDLLAWHIAYFERQDQIIKAFLADELHRCGKVEGALELIDSMGFEGRKYRVGMILGTQMPQHLPPSMIKLASSVFIFGASQSAENAKVLQQIFDLSDDERQILEGITKPNPEKGAEVFVIHKTEMGVQHLKLHFQMGNIKRWAYANEPEERGLRGILYAEGPSTAWARRVLAKNISDVKKAIKAKQANHDGQLSTNEAVRLIANDLLQFAS</sequence>
<dbReference type="Proteomes" id="UP000638986">
    <property type="component" value="Unassembled WGS sequence"/>
</dbReference>
<dbReference type="RefSeq" id="WP_112297450.1">
    <property type="nucleotide sequence ID" value="NZ_JAAMQY010000010.1"/>
</dbReference>
<evidence type="ECO:0000313" key="4">
    <source>
        <dbReference type="Proteomes" id="UP000638986"/>
    </source>
</evidence>
<evidence type="ECO:0000313" key="2">
    <source>
        <dbReference type="EMBL" id="SPY99973.1"/>
    </source>
</evidence>
<dbReference type="AlphaFoldDB" id="A0A2X2BYA5"/>
<name>A0A2X2BYA5_PSELU</name>
<reference evidence="2 3" key="1">
    <citation type="submission" date="2018-06" db="EMBL/GenBank/DDBJ databases">
        <authorList>
            <consortium name="Pathogen Informatics"/>
            <person name="Doyle S."/>
        </authorList>
    </citation>
    <scope>NUCLEOTIDE SEQUENCE [LARGE SCALE GENOMIC DNA]</scope>
    <source>
        <strain evidence="2 3">NCTC11842</strain>
    </source>
</reference>
<dbReference type="Proteomes" id="UP000250443">
    <property type="component" value="Unassembled WGS sequence"/>
</dbReference>
<organism evidence="2 3">
    <name type="scientific">Pseudomonas luteola</name>
    <dbReference type="NCBI Taxonomy" id="47886"/>
    <lineage>
        <taxon>Bacteria</taxon>
        <taxon>Pseudomonadati</taxon>
        <taxon>Pseudomonadota</taxon>
        <taxon>Gammaproteobacteria</taxon>
        <taxon>Pseudomonadales</taxon>
        <taxon>Pseudomonadaceae</taxon>
        <taxon>Pseudomonas</taxon>
    </lineage>
</organism>
<reference evidence="1 4" key="2">
    <citation type="submission" date="2020-11" db="EMBL/GenBank/DDBJ databases">
        <title>Enhanced detection system for hospital associated transmission using whole genome sequencing surveillance.</title>
        <authorList>
            <person name="Harrison L.H."/>
            <person name="Van Tyne D."/>
            <person name="Marsh J.W."/>
            <person name="Griffith M.P."/>
            <person name="Snyder D.J."/>
            <person name="Cooper V.S."/>
            <person name="Mustapha M."/>
        </authorList>
    </citation>
    <scope>NUCLEOTIDE SEQUENCE [LARGE SCALE GENOMIC DNA]</scope>
    <source>
        <strain evidence="1 4">PSB00013</strain>
    </source>
</reference>
<dbReference type="EMBL" id="UAUF01000002">
    <property type="protein sequence ID" value="SPY99973.1"/>
    <property type="molecule type" value="Genomic_DNA"/>
</dbReference>
<dbReference type="Gene3D" id="3.40.50.300">
    <property type="entry name" value="P-loop containing nucleotide triphosphate hydrolases"/>
    <property type="match status" value="1"/>
</dbReference>
<accession>A0A2X2BYA5</accession>
<dbReference type="EMBL" id="JADTXM010000015">
    <property type="protein sequence ID" value="MBH3440925.1"/>
    <property type="molecule type" value="Genomic_DNA"/>
</dbReference>
<gene>
    <name evidence="1" type="ORF">I5Q09_19770</name>
    <name evidence="2" type="ORF">NCTC11842_00118</name>
</gene>